<reference evidence="1 2" key="1">
    <citation type="submission" date="2016-10" db="EMBL/GenBank/DDBJ databases">
        <authorList>
            <person name="de Groot N.N."/>
        </authorList>
    </citation>
    <scope>NUCLEOTIDE SEQUENCE [LARGE SCALE GENOMIC DNA]</scope>
    <source>
        <strain evidence="1 2">CPCC 202699</strain>
    </source>
</reference>
<evidence type="ECO:0000313" key="1">
    <source>
        <dbReference type="EMBL" id="SDX61429.1"/>
    </source>
</evidence>
<keyword evidence="2" id="KW-1185">Reference proteome</keyword>
<name>A0A1H3D6X5_9PSEU</name>
<gene>
    <name evidence="1" type="ORF">SAMN05421504_103260</name>
</gene>
<evidence type="ECO:0000313" key="2">
    <source>
        <dbReference type="Proteomes" id="UP000199515"/>
    </source>
</evidence>
<dbReference type="Proteomes" id="UP000199515">
    <property type="component" value="Unassembled WGS sequence"/>
</dbReference>
<dbReference type="EMBL" id="FNON01000003">
    <property type="protein sequence ID" value="SDX61429.1"/>
    <property type="molecule type" value="Genomic_DNA"/>
</dbReference>
<proteinExistence type="predicted"/>
<protein>
    <submittedName>
        <fullName evidence="1">Uncharacterized protein</fullName>
    </submittedName>
</protein>
<accession>A0A1H3D6X5</accession>
<dbReference type="AlphaFoldDB" id="A0A1H3D6X5"/>
<dbReference type="STRING" id="589385.SAMN05421504_103260"/>
<organism evidence="1 2">
    <name type="scientific">Amycolatopsis xylanica</name>
    <dbReference type="NCBI Taxonomy" id="589385"/>
    <lineage>
        <taxon>Bacteria</taxon>
        <taxon>Bacillati</taxon>
        <taxon>Actinomycetota</taxon>
        <taxon>Actinomycetes</taxon>
        <taxon>Pseudonocardiales</taxon>
        <taxon>Pseudonocardiaceae</taxon>
        <taxon>Amycolatopsis</taxon>
    </lineage>
</organism>
<sequence length="31" mass="3546">MTEYLDPYELFADDEYEAVAEDSSEEVDKAA</sequence>